<evidence type="ECO:0000259" key="3">
    <source>
        <dbReference type="Pfam" id="PF13464"/>
    </source>
</evidence>
<feature type="compositionally biased region" description="Low complexity" evidence="1">
    <location>
        <begin position="257"/>
        <end position="276"/>
    </location>
</feature>
<dbReference type="EMBL" id="QPGB01000001">
    <property type="protein sequence ID" value="RCS59850.1"/>
    <property type="molecule type" value="Genomic_DNA"/>
</dbReference>
<accession>A0A368L847</accession>
<feature type="compositionally biased region" description="Polar residues" evidence="1">
    <location>
        <begin position="235"/>
        <end position="250"/>
    </location>
</feature>
<keyword evidence="2" id="KW-0812">Transmembrane</keyword>
<dbReference type="Gene3D" id="1.10.260.40">
    <property type="entry name" value="lambda repressor-like DNA-binding domains"/>
    <property type="match status" value="1"/>
</dbReference>
<dbReference type="InterPro" id="IPR025194">
    <property type="entry name" value="RodZ-like_C"/>
</dbReference>
<evidence type="ECO:0000256" key="2">
    <source>
        <dbReference type="SAM" id="Phobius"/>
    </source>
</evidence>
<dbReference type="GO" id="GO:0003677">
    <property type="term" value="F:DNA binding"/>
    <property type="evidence" value="ECO:0007669"/>
    <property type="project" value="InterPro"/>
</dbReference>
<feature type="region of interest" description="Disordered" evidence="1">
    <location>
        <begin position="200"/>
        <end position="311"/>
    </location>
</feature>
<evidence type="ECO:0000313" key="5">
    <source>
        <dbReference type="Proteomes" id="UP000252357"/>
    </source>
</evidence>
<feature type="compositionally biased region" description="Polar residues" evidence="1">
    <location>
        <begin position="200"/>
        <end position="211"/>
    </location>
</feature>
<dbReference type="Proteomes" id="UP000252357">
    <property type="component" value="Unassembled WGS sequence"/>
</dbReference>
<dbReference type="OrthoDB" id="8561330at2"/>
<keyword evidence="5" id="KW-1185">Reference proteome</keyword>
<dbReference type="SUPFAM" id="SSF47413">
    <property type="entry name" value="lambda repressor-like DNA-binding domains"/>
    <property type="match status" value="1"/>
</dbReference>
<dbReference type="AlphaFoldDB" id="A0A368L847"/>
<reference evidence="4 5" key="1">
    <citation type="journal article" date="2018" name="Int. J. Syst. Evol. Microbiol.">
        <title>Parvibium lacunae gen. nov., sp. nov., a new member of the family Alcaligenaceae isolated from a freshwater pond.</title>
        <authorList>
            <person name="Chen W.M."/>
            <person name="Xie P.B."/>
            <person name="Hsu M.Y."/>
            <person name="Sheu S.Y."/>
        </authorList>
    </citation>
    <scope>NUCLEOTIDE SEQUENCE [LARGE SCALE GENOMIC DNA]</scope>
    <source>
        <strain evidence="4 5">KMB9</strain>
    </source>
</reference>
<comment type="caution">
    <text evidence="4">The sequence shown here is derived from an EMBL/GenBank/DDBJ whole genome shotgun (WGS) entry which is preliminary data.</text>
</comment>
<evidence type="ECO:0000256" key="1">
    <source>
        <dbReference type="SAM" id="MobiDB-lite"/>
    </source>
</evidence>
<dbReference type="PANTHER" id="PTHR34475">
    <property type="match status" value="1"/>
</dbReference>
<protein>
    <submittedName>
        <fullName evidence="4">Helix-turn-helix domain-containing protein</fullName>
    </submittedName>
</protein>
<dbReference type="InterPro" id="IPR050400">
    <property type="entry name" value="Bact_Cytoskel_RodZ"/>
</dbReference>
<sequence length="389" mass="40954">MMNKSLNQEHQPAFTSSPLPSIYEGYQFEVAASAASNVEAVAAPMASALTPWQRLAQARQAGGWTVNTLADRLKLSPKQIAALESGAWATLPKGSLLKAMLRSYCRAINIDPNPYLVELPLDSTDLPVQIQPVKAIEAPFKRESSQHHAKTQAWWLWLLLVLLLVAGWIAYAIQNQSLPMWMAWGDNPEQAAMNVAPVTESTTAGAPTLPSTAPGETAEGTASVNPSASPPSAVDTSVASSGPLTSTVTTALPPERSAPVTPVASPPSANVVPATSTAIAASPRPANPDGPVKTEAASSVTPPPPSPAPNKAASLQLVFKQASWVEVRQANGKVVFSGLRKAGEKEQVEGLAPLNVVVGNAAGVELRYRGQRVELPVENEKNVARLTLE</sequence>
<dbReference type="InterPro" id="IPR010982">
    <property type="entry name" value="Lambda_DNA-bd_dom_sf"/>
</dbReference>
<keyword evidence="2" id="KW-0472">Membrane</keyword>
<dbReference type="InterPro" id="IPR001387">
    <property type="entry name" value="Cro/C1-type_HTH"/>
</dbReference>
<name>A0A368L847_9BURK</name>
<feature type="compositionally biased region" description="Low complexity" evidence="1">
    <location>
        <begin position="222"/>
        <end position="234"/>
    </location>
</feature>
<gene>
    <name evidence="4" type="ORF">DU000_03920</name>
</gene>
<keyword evidence="2" id="KW-1133">Transmembrane helix</keyword>
<evidence type="ECO:0000313" key="4">
    <source>
        <dbReference type="EMBL" id="RCS59850.1"/>
    </source>
</evidence>
<feature type="transmembrane region" description="Helical" evidence="2">
    <location>
        <begin position="154"/>
        <end position="173"/>
    </location>
</feature>
<dbReference type="Pfam" id="PF13464">
    <property type="entry name" value="RodZ_C"/>
    <property type="match status" value="1"/>
</dbReference>
<dbReference type="Pfam" id="PF13413">
    <property type="entry name" value="HTH_25"/>
    <property type="match status" value="1"/>
</dbReference>
<proteinExistence type="predicted"/>
<dbReference type="CDD" id="cd00093">
    <property type="entry name" value="HTH_XRE"/>
    <property type="match status" value="1"/>
</dbReference>
<feature type="domain" description="Cytoskeleton protein RodZ-like C-terminal" evidence="3">
    <location>
        <begin position="316"/>
        <end position="387"/>
    </location>
</feature>
<organism evidence="4 5">
    <name type="scientific">Parvibium lacunae</name>
    <dbReference type="NCBI Taxonomy" id="1888893"/>
    <lineage>
        <taxon>Bacteria</taxon>
        <taxon>Pseudomonadati</taxon>
        <taxon>Pseudomonadota</taxon>
        <taxon>Betaproteobacteria</taxon>
        <taxon>Burkholderiales</taxon>
        <taxon>Alcaligenaceae</taxon>
        <taxon>Parvibium</taxon>
    </lineage>
</organism>
<dbReference type="PANTHER" id="PTHR34475:SF1">
    <property type="entry name" value="CYTOSKELETON PROTEIN RODZ"/>
    <property type="match status" value="1"/>
</dbReference>